<dbReference type="AlphaFoldDB" id="A0A8H4ACI6"/>
<organism evidence="1 2">
    <name type="scientific">Gigaspora margarita</name>
    <dbReference type="NCBI Taxonomy" id="4874"/>
    <lineage>
        <taxon>Eukaryota</taxon>
        <taxon>Fungi</taxon>
        <taxon>Fungi incertae sedis</taxon>
        <taxon>Mucoromycota</taxon>
        <taxon>Glomeromycotina</taxon>
        <taxon>Glomeromycetes</taxon>
        <taxon>Diversisporales</taxon>
        <taxon>Gigasporaceae</taxon>
        <taxon>Gigaspora</taxon>
    </lineage>
</organism>
<comment type="caution">
    <text evidence="1">The sequence shown here is derived from an EMBL/GenBank/DDBJ whole genome shotgun (WGS) entry which is preliminary data.</text>
</comment>
<keyword evidence="2" id="KW-1185">Reference proteome</keyword>
<sequence length="114" mass="13134">MLQEKFLLDIIGDDELVENDPMKGKFAKGKRIKNMRVGSEAIDPVEDKYKEEHAEVERVKDKAVESVESEHVRVEIELVEGYVESVEYEVGKTVEYETVKDEIMEDKSINVNQS</sequence>
<name>A0A8H4ACI6_GIGMA</name>
<gene>
    <name evidence="1" type="ORF">F8M41_023932</name>
</gene>
<dbReference type="EMBL" id="WTPW01000796">
    <property type="protein sequence ID" value="KAF0478871.1"/>
    <property type="molecule type" value="Genomic_DNA"/>
</dbReference>
<accession>A0A8H4ACI6</accession>
<proteinExistence type="predicted"/>
<reference evidence="1 2" key="1">
    <citation type="journal article" date="2019" name="Environ. Microbiol.">
        <title>At the nexus of three kingdoms: the genome of the mycorrhizal fungus Gigaspora margarita provides insights into plant, endobacterial and fungal interactions.</title>
        <authorList>
            <person name="Venice F."/>
            <person name="Ghignone S."/>
            <person name="Salvioli di Fossalunga A."/>
            <person name="Amselem J."/>
            <person name="Novero M."/>
            <person name="Xianan X."/>
            <person name="Sedzielewska Toro K."/>
            <person name="Morin E."/>
            <person name="Lipzen A."/>
            <person name="Grigoriev I.V."/>
            <person name="Henrissat B."/>
            <person name="Martin F.M."/>
            <person name="Bonfante P."/>
        </authorList>
    </citation>
    <scope>NUCLEOTIDE SEQUENCE [LARGE SCALE GENOMIC DNA]</scope>
    <source>
        <strain evidence="1 2">BEG34</strain>
    </source>
</reference>
<evidence type="ECO:0000313" key="1">
    <source>
        <dbReference type="EMBL" id="KAF0478871.1"/>
    </source>
</evidence>
<evidence type="ECO:0000313" key="2">
    <source>
        <dbReference type="Proteomes" id="UP000439903"/>
    </source>
</evidence>
<protein>
    <submittedName>
        <fullName evidence="1">Uncharacterized protein</fullName>
    </submittedName>
</protein>
<dbReference type="Proteomes" id="UP000439903">
    <property type="component" value="Unassembled WGS sequence"/>
</dbReference>